<comment type="subunit">
    <text evidence="3 10">Homodimer.</text>
</comment>
<proteinExistence type="inferred from homology"/>
<dbReference type="PATRIC" id="fig|1307436.3.peg.3611"/>
<evidence type="ECO:0000256" key="1">
    <source>
        <dbReference type="ARBA" id="ARBA00004496"/>
    </source>
</evidence>
<dbReference type="InterPro" id="IPR000740">
    <property type="entry name" value="GrpE"/>
</dbReference>
<organism evidence="14 15">
    <name type="scientific">Cytobacillus firmus DS1</name>
    <dbReference type="NCBI Taxonomy" id="1307436"/>
    <lineage>
        <taxon>Bacteria</taxon>
        <taxon>Bacillati</taxon>
        <taxon>Bacillota</taxon>
        <taxon>Bacilli</taxon>
        <taxon>Bacillales</taxon>
        <taxon>Bacillaceae</taxon>
        <taxon>Cytobacillus</taxon>
    </lineage>
</organism>
<dbReference type="GO" id="GO:0006457">
    <property type="term" value="P:protein folding"/>
    <property type="evidence" value="ECO:0007669"/>
    <property type="project" value="InterPro"/>
</dbReference>
<evidence type="ECO:0000256" key="9">
    <source>
        <dbReference type="ARBA" id="ARBA00076414"/>
    </source>
</evidence>
<dbReference type="HAMAP" id="MF_01151">
    <property type="entry name" value="GrpE"/>
    <property type="match status" value="1"/>
</dbReference>
<comment type="caution">
    <text evidence="14">The sequence shown here is derived from an EMBL/GenBank/DDBJ whole genome shotgun (WGS) entry which is preliminary data.</text>
</comment>
<dbReference type="Pfam" id="PF01025">
    <property type="entry name" value="GrpE"/>
    <property type="match status" value="1"/>
</dbReference>
<accession>W7KQV5</accession>
<evidence type="ECO:0000256" key="2">
    <source>
        <dbReference type="ARBA" id="ARBA00009054"/>
    </source>
</evidence>
<gene>
    <name evidence="10" type="primary">grpE</name>
    <name evidence="14" type="ORF">PBF_16844</name>
</gene>
<dbReference type="GO" id="GO:0000774">
    <property type="term" value="F:adenyl-nucleotide exchange factor activity"/>
    <property type="evidence" value="ECO:0007669"/>
    <property type="project" value="InterPro"/>
</dbReference>
<dbReference type="Gene3D" id="3.90.20.20">
    <property type="match status" value="1"/>
</dbReference>
<dbReference type="AlphaFoldDB" id="W7KQV5"/>
<evidence type="ECO:0000256" key="3">
    <source>
        <dbReference type="ARBA" id="ARBA00011738"/>
    </source>
</evidence>
<evidence type="ECO:0000256" key="13">
    <source>
        <dbReference type="SAM" id="Coils"/>
    </source>
</evidence>
<keyword evidence="6 10" id="KW-0143">Chaperone</keyword>
<dbReference type="GO" id="GO:0005737">
    <property type="term" value="C:cytoplasm"/>
    <property type="evidence" value="ECO:0007669"/>
    <property type="project" value="UniProtKB-SubCell"/>
</dbReference>
<dbReference type="GO" id="GO:0051087">
    <property type="term" value="F:protein-folding chaperone binding"/>
    <property type="evidence" value="ECO:0007669"/>
    <property type="project" value="InterPro"/>
</dbReference>
<dbReference type="eggNOG" id="COG0576">
    <property type="taxonomic scope" value="Bacteria"/>
</dbReference>
<dbReference type="PRINTS" id="PR00773">
    <property type="entry name" value="GRPEPROTEIN"/>
</dbReference>
<evidence type="ECO:0000256" key="6">
    <source>
        <dbReference type="ARBA" id="ARBA00023186"/>
    </source>
</evidence>
<dbReference type="PROSITE" id="PS01071">
    <property type="entry name" value="GRPE"/>
    <property type="match status" value="1"/>
</dbReference>
<reference evidence="14 15" key="2">
    <citation type="journal article" date="2016" name="Sci. Rep.">
        <title>A novel serine protease, Sep1, from Bacillus firmus DS-1 has nematicidal activity and degrades multiple intestinal-associated nematode proteins.</title>
        <authorList>
            <person name="Geng C."/>
            <person name="Nie X."/>
            <person name="Tang Z."/>
            <person name="Zhang Y."/>
            <person name="Lin J."/>
            <person name="Sun M."/>
            <person name="Peng D."/>
        </authorList>
    </citation>
    <scope>NUCLEOTIDE SEQUENCE [LARGE SCALE GENOMIC DNA]</scope>
    <source>
        <strain evidence="14 15">DS1</strain>
    </source>
</reference>
<evidence type="ECO:0000256" key="4">
    <source>
        <dbReference type="ARBA" id="ARBA00022490"/>
    </source>
</evidence>
<evidence type="ECO:0000313" key="15">
    <source>
        <dbReference type="Proteomes" id="UP000019270"/>
    </source>
</evidence>
<dbReference type="PANTHER" id="PTHR21237">
    <property type="entry name" value="GRPE PROTEIN"/>
    <property type="match status" value="1"/>
</dbReference>
<evidence type="ECO:0000256" key="8">
    <source>
        <dbReference type="ARBA" id="ARBA00072274"/>
    </source>
</evidence>
<dbReference type="GO" id="GO:0051082">
    <property type="term" value="F:unfolded protein binding"/>
    <property type="evidence" value="ECO:0007669"/>
    <property type="project" value="TreeGrafter"/>
</dbReference>
<dbReference type="Gene3D" id="2.30.22.10">
    <property type="entry name" value="Head domain of nucleotide exchange factor GrpE"/>
    <property type="match status" value="1"/>
</dbReference>
<dbReference type="InterPro" id="IPR013805">
    <property type="entry name" value="GrpE_CC"/>
</dbReference>
<protein>
    <recommendedName>
        <fullName evidence="8 10">Protein GrpE</fullName>
    </recommendedName>
    <alternativeName>
        <fullName evidence="9 10">HSP-70 cofactor</fullName>
    </alternativeName>
</protein>
<dbReference type="SUPFAM" id="SSF58014">
    <property type="entry name" value="Coiled-coil domain of nucleotide exchange factor GrpE"/>
    <property type="match status" value="1"/>
</dbReference>
<name>W7KQV5_CYTFI</name>
<dbReference type="EMBL" id="APVL01000013">
    <property type="protein sequence ID" value="EWG09815.1"/>
    <property type="molecule type" value="Genomic_DNA"/>
</dbReference>
<reference evidence="15" key="1">
    <citation type="submission" date="2013-03" db="EMBL/GenBank/DDBJ databases">
        <title>Draft genome sequence of Bacillus firmus DS1.</title>
        <authorList>
            <person name="Peng D."/>
            <person name="Zhu L."/>
            <person name="Sun M."/>
        </authorList>
    </citation>
    <scope>NUCLEOTIDE SEQUENCE [LARGE SCALE GENOMIC DNA]</scope>
    <source>
        <strain evidence="15">DS1</strain>
    </source>
</reference>
<sequence>MEKPFHSFPYVFLFYNTAILLREVNMLAEEKETLSHELNEQTSEPEGTENEAPIEEVFAEADEAEAGPDEGTDAELTAANARIAELEGKLEEAENRIYRLQADFENSRRRARLDLEASEKYRAQSLISDLLPALDNFERALQMEAENDHAKSILQGMEMVYRSLVEAIKKEGAEQIEAVGKEFDPHMHQAVMQVEDENFDSNIVVEEFQKGYMLKDRVIRPSMVKVNQ</sequence>
<dbReference type="InterPro" id="IPR009012">
    <property type="entry name" value="GrpE_head"/>
</dbReference>
<evidence type="ECO:0000256" key="11">
    <source>
        <dbReference type="RuleBase" id="RU000639"/>
    </source>
</evidence>
<dbReference type="PANTHER" id="PTHR21237:SF23">
    <property type="entry name" value="GRPE PROTEIN HOMOLOG, MITOCHONDRIAL"/>
    <property type="match status" value="1"/>
</dbReference>
<comment type="function">
    <text evidence="7 10 11">Participates actively in the response to hyperosmotic and heat shock by preventing the aggregation of stress-denatured proteins, in association with DnaK and GrpE. It is the nucleotide exchange factor for DnaK and may function as a thermosensor. Unfolded proteins bind initially to DnaJ; upon interaction with the DnaJ-bound protein, DnaK hydrolyzes its bound ATP, resulting in the formation of a stable complex. GrpE releases ADP from DnaK; ATP binding to DnaK triggers the release of the substrate protein, thus completing the reaction cycle. Several rounds of ATP-dependent interactions between DnaJ, DnaK and GrpE are required for fully efficient folding.</text>
</comment>
<dbReference type="GO" id="GO:0042803">
    <property type="term" value="F:protein homodimerization activity"/>
    <property type="evidence" value="ECO:0007669"/>
    <property type="project" value="InterPro"/>
</dbReference>
<keyword evidence="4 10" id="KW-0963">Cytoplasm</keyword>
<dbReference type="CDD" id="cd00446">
    <property type="entry name" value="GrpE"/>
    <property type="match status" value="1"/>
</dbReference>
<dbReference type="SUPFAM" id="SSF51064">
    <property type="entry name" value="Head domain of nucleotide exchange factor GrpE"/>
    <property type="match status" value="1"/>
</dbReference>
<evidence type="ECO:0000256" key="7">
    <source>
        <dbReference type="ARBA" id="ARBA00053401"/>
    </source>
</evidence>
<evidence type="ECO:0000256" key="12">
    <source>
        <dbReference type="RuleBase" id="RU004478"/>
    </source>
</evidence>
<dbReference type="Proteomes" id="UP000019270">
    <property type="component" value="Unassembled WGS sequence"/>
</dbReference>
<comment type="subcellular location">
    <subcellularLocation>
        <location evidence="1 10">Cytoplasm</location>
    </subcellularLocation>
</comment>
<dbReference type="FunFam" id="2.30.22.10:FF:000001">
    <property type="entry name" value="Protein GrpE"/>
    <property type="match status" value="1"/>
</dbReference>
<feature type="coiled-coil region" evidence="13">
    <location>
        <begin position="76"/>
        <end position="110"/>
    </location>
</feature>
<keyword evidence="13" id="KW-0175">Coiled coil</keyword>
<evidence type="ECO:0000256" key="5">
    <source>
        <dbReference type="ARBA" id="ARBA00023016"/>
    </source>
</evidence>
<evidence type="ECO:0000256" key="10">
    <source>
        <dbReference type="HAMAP-Rule" id="MF_01151"/>
    </source>
</evidence>
<comment type="similarity">
    <text evidence="2 10 12">Belongs to the GrpE family.</text>
</comment>
<dbReference type="NCBIfam" id="NF010738">
    <property type="entry name" value="PRK14140.1"/>
    <property type="match status" value="1"/>
</dbReference>
<keyword evidence="5 10" id="KW-0346">Stress response</keyword>
<evidence type="ECO:0000313" key="14">
    <source>
        <dbReference type="EMBL" id="EWG09815.1"/>
    </source>
</evidence>